<sequence length="957" mass="103702">MTRLKAILGPTNTGKTHYAIERMLGHGTGMIGLPLRLLAREVYDRVVAAKGYASAALITGEERISPPTARYFICTVESMPTDIRPDFLAIDEIQLAEDDDRGHVFTDRILNMRGNHETLLLGADTMRGLLRELKLGVETEPRERFSELRYTGHTKITKLPKRTAIVGFSAEEVYAIAELLRRQKGGAAVVMGALSPRTRNAQVALYQSGEVDYIVATDAIGMGLNLDVERVVFASRSKFDGRRHRPLSLAECGQIAGRAGRFRTDGEFGETGNCPPFADEEWKAIEAHRFDPVDAIQWRNSALDYSTLKTLIRSLEKPSGNSMLIHNPRALDEWVLRRLGEDGGIGPNVTGERKVRRLWDLARLPDFRKAGPEGHGRLVLGLAETLADPDARLSDAGLERRMEDLASPLGDIAKLQQRLAAIRTWTYAAHRPDWLENPSYWQQKTREIEDSLSDALHSALTARFVDRRTTALLASLKKEDALVTNLTPDGDVTVEGHLVGRLKGLAFEPVLDARTLEGKAVRGAALAAIRPMLSQRLTEIAGAPSDAFKLTEGAEIEFKGASIARLLKGASWIAPRAELIGAVEVDAGERAPALSRVEEWLKGEIARVLPTHAKLASGETGAALEGMSRGLAFRILESGAAVDLRTDDPPLRITPEQREALKAAGIRAGRVAVHAPDAQKPAAQRVIAILKAVDSGAEYPLAPEGAGSFALDGTWPEEALAANGYLRFGRRAVRADLAERLGWEIAKRRKDAGKNAFPIAIDLASMVSCPADDWPGVLKGFGLAPAEKDKETGAVTLWRYGARTRPDEGQAARPPRGERPQGEPAQGDGAGRPPSERQPGRGPRGEGKGGPRGEGRRNEGRGGEGRGGEGRGGPRGDRRPNQRSDQRGDQRPGHNSGPPARKVADPDSPFAALAALLPPPKPAKPPRPPKQKKPREQAAAPNEPASGDAGFTYKPFE</sequence>
<dbReference type="InterPro" id="IPR014001">
    <property type="entry name" value="Helicase_ATP-bd"/>
</dbReference>
<dbReference type="PANTHER" id="PTHR12131">
    <property type="entry name" value="ATP-DEPENDENT RNA AND DNA HELICASE"/>
    <property type="match status" value="1"/>
</dbReference>
<dbReference type="InterPro" id="IPR001650">
    <property type="entry name" value="Helicase_C-like"/>
</dbReference>
<dbReference type="InterPro" id="IPR050699">
    <property type="entry name" value="RNA-DNA_Helicase"/>
</dbReference>
<comment type="caution">
    <text evidence="8">The sequence shown here is derived from an EMBL/GenBank/DDBJ whole genome shotgun (WGS) entry which is preliminary data.</text>
</comment>
<keyword evidence="1" id="KW-0547">Nucleotide-binding</keyword>
<dbReference type="GO" id="GO:0016787">
    <property type="term" value="F:hydrolase activity"/>
    <property type="evidence" value="ECO:0007669"/>
    <property type="project" value="UniProtKB-KW"/>
</dbReference>
<keyword evidence="2" id="KW-0378">Hydrolase</keyword>
<dbReference type="PROSITE" id="PS51192">
    <property type="entry name" value="HELICASE_ATP_BIND_1"/>
    <property type="match status" value="1"/>
</dbReference>
<dbReference type="PROSITE" id="PS51194">
    <property type="entry name" value="HELICASE_CTER"/>
    <property type="match status" value="1"/>
</dbReference>
<evidence type="ECO:0000256" key="2">
    <source>
        <dbReference type="ARBA" id="ARBA00022801"/>
    </source>
</evidence>
<evidence type="ECO:0000313" key="8">
    <source>
        <dbReference type="EMBL" id="KCZ91913.1"/>
    </source>
</evidence>
<dbReference type="Proteomes" id="UP000025061">
    <property type="component" value="Unassembled WGS sequence"/>
</dbReference>
<dbReference type="SMART" id="SM00490">
    <property type="entry name" value="HELICc"/>
    <property type="match status" value="1"/>
</dbReference>
<evidence type="ECO:0000256" key="5">
    <source>
        <dbReference type="SAM" id="MobiDB-lite"/>
    </source>
</evidence>
<dbReference type="PATRIC" id="fig|1280951.3.peg.2379"/>
<dbReference type="PANTHER" id="PTHR12131:SF1">
    <property type="entry name" value="ATP-DEPENDENT RNA HELICASE SUPV3L1, MITOCHONDRIAL-RELATED"/>
    <property type="match status" value="1"/>
</dbReference>
<dbReference type="EMBL" id="ARYI01000010">
    <property type="protein sequence ID" value="KCZ91913.1"/>
    <property type="molecule type" value="Genomic_DNA"/>
</dbReference>
<dbReference type="Pfam" id="PF00271">
    <property type="entry name" value="Helicase_C"/>
    <property type="match status" value="1"/>
</dbReference>
<feature type="domain" description="Helicase ATP-binding" evidence="6">
    <location>
        <begin position="1"/>
        <end position="143"/>
    </location>
</feature>
<keyword evidence="3 8" id="KW-0347">Helicase</keyword>
<dbReference type="RefSeq" id="WP_011648383.1">
    <property type="nucleotide sequence ID" value="NZ_ARYI01000010.1"/>
</dbReference>
<dbReference type="AlphaFoldDB" id="A0A059FN46"/>
<feature type="compositionally biased region" description="Pro residues" evidence="5">
    <location>
        <begin position="917"/>
        <end position="926"/>
    </location>
</feature>
<dbReference type="Pfam" id="PF22527">
    <property type="entry name" value="DEXQc_Suv3"/>
    <property type="match status" value="1"/>
</dbReference>
<gene>
    <name evidence="8" type="ORF">HHI_11809</name>
</gene>
<proteinExistence type="predicted"/>
<evidence type="ECO:0000256" key="4">
    <source>
        <dbReference type="ARBA" id="ARBA00022840"/>
    </source>
</evidence>
<protein>
    <submittedName>
        <fullName evidence="8">Putative helicase</fullName>
    </submittedName>
</protein>
<keyword evidence="4" id="KW-0067">ATP-binding</keyword>
<accession>A0A059FN46</accession>
<feature type="region of interest" description="Disordered" evidence="5">
    <location>
        <begin position="797"/>
        <end position="957"/>
    </location>
</feature>
<name>A0A059FN46_9PROT</name>
<dbReference type="SUPFAM" id="SSF52540">
    <property type="entry name" value="P-loop containing nucleoside triphosphate hydrolases"/>
    <property type="match status" value="2"/>
</dbReference>
<reference evidence="8 9" key="1">
    <citation type="submission" date="2013-04" db="EMBL/GenBank/DDBJ databases">
        <title>Hyphomonas hirschiana VP5 Genome Sequencing.</title>
        <authorList>
            <person name="Lai Q."/>
            <person name="Shao Z."/>
        </authorList>
    </citation>
    <scope>NUCLEOTIDE SEQUENCE [LARGE SCALE GENOMIC DNA]</scope>
    <source>
        <strain evidence="8 9">VP5</strain>
    </source>
</reference>
<keyword evidence="9" id="KW-1185">Reference proteome</keyword>
<dbReference type="Gene3D" id="3.40.50.300">
    <property type="entry name" value="P-loop containing nucleotide triphosphate hydrolases"/>
    <property type="match status" value="2"/>
</dbReference>
<organism evidence="8 9">
    <name type="scientific">Hyphomonas hirschiana VP5</name>
    <dbReference type="NCBI Taxonomy" id="1280951"/>
    <lineage>
        <taxon>Bacteria</taxon>
        <taxon>Pseudomonadati</taxon>
        <taxon>Pseudomonadota</taxon>
        <taxon>Alphaproteobacteria</taxon>
        <taxon>Hyphomonadales</taxon>
        <taxon>Hyphomonadaceae</taxon>
        <taxon>Hyphomonas</taxon>
    </lineage>
</organism>
<evidence type="ECO:0000259" key="6">
    <source>
        <dbReference type="PROSITE" id="PS51192"/>
    </source>
</evidence>
<dbReference type="GO" id="GO:0005524">
    <property type="term" value="F:ATP binding"/>
    <property type="evidence" value="ECO:0007669"/>
    <property type="project" value="UniProtKB-KW"/>
</dbReference>
<feature type="domain" description="Helicase C-terminal" evidence="7">
    <location>
        <begin position="151"/>
        <end position="316"/>
    </location>
</feature>
<evidence type="ECO:0000256" key="1">
    <source>
        <dbReference type="ARBA" id="ARBA00022741"/>
    </source>
</evidence>
<dbReference type="InterPro" id="IPR027417">
    <property type="entry name" value="P-loop_NTPase"/>
</dbReference>
<feature type="compositionally biased region" description="Basic and acidic residues" evidence="5">
    <location>
        <begin position="804"/>
        <end position="821"/>
    </location>
</feature>
<evidence type="ECO:0000313" key="9">
    <source>
        <dbReference type="Proteomes" id="UP000025061"/>
    </source>
</evidence>
<feature type="compositionally biased region" description="Basic and acidic residues" evidence="5">
    <location>
        <begin position="834"/>
        <end position="892"/>
    </location>
</feature>
<dbReference type="OrthoDB" id="9807155at2"/>
<dbReference type="InterPro" id="IPR055206">
    <property type="entry name" value="DEXQc_SUV3"/>
</dbReference>
<dbReference type="GO" id="GO:0004386">
    <property type="term" value="F:helicase activity"/>
    <property type="evidence" value="ECO:0007669"/>
    <property type="project" value="UniProtKB-KW"/>
</dbReference>
<evidence type="ECO:0000256" key="3">
    <source>
        <dbReference type="ARBA" id="ARBA00022806"/>
    </source>
</evidence>
<evidence type="ECO:0000259" key="7">
    <source>
        <dbReference type="PROSITE" id="PS51194"/>
    </source>
</evidence>